<evidence type="ECO:0000259" key="12">
    <source>
        <dbReference type="SMART" id="SM00848"/>
    </source>
</evidence>
<dbReference type="VEuPathDB" id="PlasmoDB:PGAL8A_00342100"/>
<dbReference type="SUPFAM" id="SSF54001">
    <property type="entry name" value="Cysteine proteinases"/>
    <property type="match status" value="1"/>
</dbReference>
<dbReference type="Pfam" id="PF08246">
    <property type="entry name" value="Inhibitor_I29"/>
    <property type="match status" value="1"/>
</dbReference>
<dbReference type="InterPro" id="IPR000169">
    <property type="entry name" value="Pept_cys_AS"/>
</dbReference>
<dbReference type="InterPro" id="IPR025660">
    <property type="entry name" value="Pept_his_AS"/>
</dbReference>
<dbReference type="Gene3D" id="1.10.287.2250">
    <property type="match status" value="1"/>
</dbReference>
<dbReference type="Proteomes" id="UP000220797">
    <property type="component" value="Unassembled WGS sequence"/>
</dbReference>
<dbReference type="GO" id="GO:0006508">
    <property type="term" value="P:proteolysis"/>
    <property type="evidence" value="ECO:0007669"/>
    <property type="project" value="InterPro"/>
</dbReference>
<dbReference type="PRINTS" id="PR00705">
    <property type="entry name" value="PAPAIN"/>
</dbReference>
<evidence type="ECO:0000256" key="9">
    <source>
        <dbReference type="ARBA" id="ARBA00023180"/>
    </source>
</evidence>
<dbReference type="InterPro" id="IPR013201">
    <property type="entry name" value="Prot_inhib_I29"/>
</dbReference>
<dbReference type="SMART" id="SM00645">
    <property type="entry name" value="Pept_C1"/>
    <property type="match status" value="1"/>
</dbReference>
<dbReference type="GO" id="GO:0016020">
    <property type="term" value="C:membrane"/>
    <property type="evidence" value="ECO:0007669"/>
    <property type="project" value="UniProtKB-SubCell"/>
</dbReference>
<keyword evidence="7" id="KW-0865">Zymogen</keyword>
<dbReference type="PROSITE" id="PS00139">
    <property type="entry name" value="THIOL_PROTEASE_CYS"/>
    <property type="match status" value="1"/>
</dbReference>
<dbReference type="OMA" id="NGYRKPC"/>
<dbReference type="InterPro" id="IPR039417">
    <property type="entry name" value="Peptidase_C1A_papain-like"/>
</dbReference>
<sequence>MEYHMQYPPNEEIKQEKEVFVEKPLEKKFIKKKKSFLIILSISVFSLIALILIYINKDGNKNDILKGTSNENINDEYIINTLLKSKNGKKFFLSKLEELISSYDKNNVTDDKKESDEYKRNSNDRNVTTFKKKEGNLKVVKKEDFVNLHDVGFLMSNLEVVNAFYLFLKENNKKYTTSNKMEEKFFIFSQNYKKIEEHNKKNTLYKKKINKFGDLTYEEFAKKYLNLKHFDIKKNIDNLSGLSNYEEIIQRYKKENEEFSLASFDWRELGGVTPVKDQQTCGSCWAFSSVGAVESQYAIRRNEHVSLSEQQLVDCSSDNYGCNGGYIPLAFEYMIKDGGLCSAEEYPYVDVTPEMCYRKKCKTKHEIKSFVSIPQDKIKEAIKFLGPISISIAVSEDFSFYDSGIYDGDCAKEVNHAVMLVGYGMEETFNTDLNKNENIFYYIIKNSWGEAWGEKGFMKIETNEEGTQKKCLLAKDAYVALID</sequence>
<keyword evidence="9" id="KW-0325">Glycoprotein</keyword>
<comment type="subcellular location">
    <subcellularLocation>
        <location evidence="1">Membrane</location>
        <topology evidence="1">Single-pass type II membrane protein</topology>
    </subcellularLocation>
</comment>
<evidence type="ECO:0000256" key="1">
    <source>
        <dbReference type="ARBA" id="ARBA00004606"/>
    </source>
</evidence>
<protein>
    <submittedName>
        <fullName evidence="13">Cysteine proteinase, putative</fullName>
    </submittedName>
</protein>
<evidence type="ECO:0000259" key="11">
    <source>
        <dbReference type="SMART" id="SM00645"/>
    </source>
</evidence>
<evidence type="ECO:0000313" key="13">
    <source>
        <dbReference type="EMBL" id="CRG96203.1"/>
    </source>
</evidence>
<dbReference type="InterPro" id="IPR013128">
    <property type="entry name" value="Peptidase_C1A"/>
</dbReference>
<evidence type="ECO:0000256" key="5">
    <source>
        <dbReference type="ARBA" id="ARBA00022989"/>
    </source>
</evidence>
<dbReference type="FunFam" id="3.90.70.10:FF:000332">
    <property type="entry name" value="Cathepsin L1"/>
    <property type="match status" value="1"/>
</dbReference>
<evidence type="ECO:0000256" key="6">
    <source>
        <dbReference type="ARBA" id="ARBA00023136"/>
    </source>
</evidence>
<keyword evidence="4" id="KW-0735">Signal-anchor</keyword>
<dbReference type="OrthoDB" id="190265at2759"/>
<keyword evidence="3 10" id="KW-0812">Transmembrane</keyword>
<evidence type="ECO:0000256" key="3">
    <source>
        <dbReference type="ARBA" id="ARBA00022692"/>
    </source>
</evidence>
<dbReference type="GO" id="GO:0008234">
    <property type="term" value="F:cysteine-type peptidase activity"/>
    <property type="evidence" value="ECO:0007669"/>
    <property type="project" value="InterPro"/>
</dbReference>
<proteinExistence type="inferred from homology"/>
<keyword evidence="8" id="KW-1015">Disulfide bond</keyword>
<comment type="caution">
    <text evidence="13">The sequence shown here is derived from an EMBL/GenBank/DDBJ whole genome shotgun (WGS) entry which is preliminary data.</text>
</comment>
<dbReference type="Pfam" id="PF00112">
    <property type="entry name" value="Peptidase_C1"/>
    <property type="match status" value="1"/>
</dbReference>
<dbReference type="PROSITE" id="PS00639">
    <property type="entry name" value="THIOL_PROTEASE_HIS"/>
    <property type="match status" value="1"/>
</dbReference>
<reference evidence="13" key="1">
    <citation type="submission" date="2015-04" db="EMBL/GenBank/DDBJ databases">
        <authorList>
            <consortium name="Pathogen Informatics"/>
        </authorList>
    </citation>
    <scope>NUCLEOTIDE SEQUENCE [LARGE SCALE GENOMIC DNA]</scope>
    <source>
        <strain evidence="13">8A</strain>
    </source>
</reference>
<evidence type="ECO:0000256" key="4">
    <source>
        <dbReference type="ARBA" id="ARBA00022968"/>
    </source>
</evidence>
<dbReference type="Gene3D" id="3.90.70.10">
    <property type="entry name" value="Cysteine proteinases"/>
    <property type="match status" value="1"/>
</dbReference>
<dbReference type="GeneID" id="39731951"/>
<comment type="similarity">
    <text evidence="2">Belongs to the peptidase C1 family.</text>
</comment>
<evidence type="ECO:0000256" key="2">
    <source>
        <dbReference type="ARBA" id="ARBA00008455"/>
    </source>
</evidence>
<accession>A0A1J1GYW1</accession>
<evidence type="ECO:0000256" key="10">
    <source>
        <dbReference type="SAM" id="Phobius"/>
    </source>
</evidence>
<keyword evidence="5 10" id="KW-1133">Transmembrane helix</keyword>
<keyword evidence="14" id="KW-1185">Reference proteome</keyword>
<feature type="domain" description="Peptidase C1A papain C-terminal" evidence="11">
    <location>
        <begin position="262"/>
        <end position="481"/>
    </location>
</feature>
<evidence type="ECO:0000313" key="14">
    <source>
        <dbReference type="Proteomes" id="UP000220797"/>
    </source>
</evidence>
<dbReference type="PANTHER" id="PTHR12411">
    <property type="entry name" value="CYSTEINE PROTEASE FAMILY C1-RELATED"/>
    <property type="match status" value="1"/>
</dbReference>
<dbReference type="InterPro" id="IPR000668">
    <property type="entry name" value="Peptidase_C1A_C"/>
</dbReference>
<dbReference type="AlphaFoldDB" id="A0A1J1GYW1"/>
<feature type="domain" description="Cathepsin propeptide inhibitor" evidence="12">
    <location>
        <begin position="164"/>
        <end position="220"/>
    </location>
</feature>
<dbReference type="EMBL" id="CVMV01000059">
    <property type="protein sequence ID" value="CRG96203.1"/>
    <property type="molecule type" value="Genomic_DNA"/>
</dbReference>
<evidence type="ECO:0000256" key="8">
    <source>
        <dbReference type="ARBA" id="ARBA00023157"/>
    </source>
</evidence>
<evidence type="ECO:0000256" key="7">
    <source>
        <dbReference type="ARBA" id="ARBA00023145"/>
    </source>
</evidence>
<dbReference type="CDD" id="cd02248">
    <property type="entry name" value="Peptidase_C1A"/>
    <property type="match status" value="1"/>
</dbReference>
<organism evidence="13 14">
    <name type="scientific">Plasmodium gallinaceum</name>
    <dbReference type="NCBI Taxonomy" id="5849"/>
    <lineage>
        <taxon>Eukaryota</taxon>
        <taxon>Sar</taxon>
        <taxon>Alveolata</taxon>
        <taxon>Apicomplexa</taxon>
        <taxon>Aconoidasida</taxon>
        <taxon>Haemosporida</taxon>
        <taxon>Plasmodiidae</taxon>
        <taxon>Plasmodium</taxon>
        <taxon>Plasmodium (Haemamoeba)</taxon>
    </lineage>
</organism>
<dbReference type="SMART" id="SM00848">
    <property type="entry name" value="Inhibitor_I29"/>
    <property type="match status" value="1"/>
</dbReference>
<gene>
    <name evidence="13" type="ORF">PGAL8A_00342100</name>
</gene>
<name>A0A1J1GYW1_PLAGA</name>
<dbReference type="RefSeq" id="XP_028529008.1">
    <property type="nucleotide sequence ID" value="XM_028672458.1"/>
</dbReference>
<keyword evidence="6 10" id="KW-0472">Membrane</keyword>
<feature type="transmembrane region" description="Helical" evidence="10">
    <location>
        <begin position="36"/>
        <end position="55"/>
    </location>
</feature>
<dbReference type="InterPro" id="IPR038765">
    <property type="entry name" value="Papain-like_cys_pep_sf"/>
</dbReference>